<dbReference type="Proteomes" id="UP001208771">
    <property type="component" value="Unassembled WGS sequence"/>
</dbReference>
<dbReference type="EMBL" id="JANFPI010000007">
    <property type="protein sequence ID" value="MCX8999356.1"/>
    <property type="molecule type" value="Genomic_DNA"/>
</dbReference>
<dbReference type="Pfam" id="PF06041">
    <property type="entry name" value="DUF924"/>
    <property type="match status" value="1"/>
</dbReference>
<dbReference type="SUPFAM" id="SSF48452">
    <property type="entry name" value="TPR-like"/>
    <property type="match status" value="1"/>
</dbReference>
<sequence length="181" mass="20674">MTVPADALAVTRFWREAGAEKWFTKDEAFDDAFRSLCADLHMAAARRAFESWLDHPESALALLLLLDQFPRNCFRDTGHMYATDPLARHYSRRALALGHDRVVEPELRVFFYLPLTHSEDLADQEEAVKRNEPQGGPALEAAIDHRDIIARFGRFPHRNPILGRETTPEERRFLDEGGFAG</sequence>
<comment type="caution">
    <text evidence="1">The sequence shown here is derived from an EMBL/GenBank/DDBJ whole genome shotgun (WGS) entry which is preliminary data.</text>
</comment>
<dbReference type="Gene3D" id="1.25.40.10">
    <property type="entry name" value="Tetratricopeptide repeat domain"/>
    <property type="match status" value="1"/>
</dbReference>
<protein>
    <submittedName>
        <fullName evidence="1">DUF924 family protein</fullName>
    </submittedName>
</protein>
<evidence type="ECO:0000313" key="2">
    <source>
        <dbReference type="Proteomes" id="UP001208771"/>
    </source>
</evidence>
<gene>
    <name evidence="1" type="ORF">NOF55_19810</name>
</gene>
<dbReference type="Gene3D" id="1.20.58.320">
    <property type="entry name" value="TPR-like"/>
    <property type="match status" value="1"/>
</dbReference>
<dbReference type="InterPro" id="IPR010323">
    <property type="entry name" value="DUF924"/>
</dbReference>
<organism evidence="1 2">
    <name type="scientific">Ectorhizobium quercum</name>
    <dbReference type="NCBI Taxonomy" id="2965071"/>
    <lineage>
        <taxon>Bacteria</taxon>
        <taxon>Pseudomonadati</taxon>
        <taxon>Pseudomonadota</taxon>
        <taxon>Alphaproteobacteria</taxon>
        <taxon>Hyphomicrobiales</taxon>
        <taxon>Rhizobiaceae</taxon>
        <taxon>Ectorhizobium</taxon>
    </lineage>
</organism>
<reference evidence="1" key="1">
    <citation type="submission" date="2022-07" db="EMBL/GenBank/DDBJ databases">
        <title>Ectorhizobium quercum gen.nov., sp. nov.</title>
        <authorList>
            <person name="Ma T."/>
            <person name="Li Y."/>
        </authorList>
    </citation>
    <scope>NUCLEOTIDE SEQUENCE</scope>
    <source>
        <strain evidence="1">BDR2-2</strain>
    </source>
</reference>
<evidence type="ECO:0000313" key="1">
    <source>
        <dbReference type="EMBL" id="MCX8999356.1"/>
    </source>
</evidence>
<accession>A0AAE3N378</accession>
<dbReference type="AlphaFoldDB" id="A0AAE3N378"/>
<proteinExistence type="predicted"/>
<dbReference type="RefSeq" id="WP_306412845.1">
    <property type="nucleotide sequence ID" value="NZ_JANFPI010000007.1"/>
</dbReference>
<dbReference type="InterPro" id="IPR011990">
    <property type="entry name" value="TPR-like_helical_dom_sf"/>
</dbReference>
<name>A0AAE3N378_9HYPH</name>
<keyword evidence="2" id="KW-1185">Reference proteome</keyword>